<protein>
    <submittedName>
        <fullName evidence="2">Uncharacterized protein</fullName>
    </submittedName>
</protein>
<sequence>MCGLSLGSLVSIIDLKNITLLTDRIECPHCSLLNCDQYCYIVKHGFRGHSDSQQCADEETLVALIREPLLTNITNDVCQRGRANDDDAVCWCRKSGDRSRKTQEDSLKGIRLWRYKSVLWQRDQIMRMASSAATAPQSPLIIPFGIHFFEKRRQPRCGPSLNGAGFLAFARLYGFFLNMDNDMEADKLPLFSTPLFRFFPPPSRETLRIRQSAGYFTRRIPPEFARKRSHASPLANGQSLFPSIVM</sequence>
<dbReference type="Proteomes" id="UP000095287">
    <property type="component" value="Unplaced"/>
</dbReference>
<evidence type="ECO:0000313" key="2">
    <source>
        <dbReference type="WBParaSite" id="L893_g20989.t1"/>
    </source>
</evidence>
<dbReference type="AlphaFoldDB" id="A0A1I7YXZ7"/>
<organism evidence="1 2">
    <name type="scientific">Steinernema glaseri</name>
    <dbReference type="NCBI Taxonomy" id="37863"/>
    <lineage>
        <taxon>Eukaryota</taxon>
        <taxon>Metazoa</taxon>
        <taxon>Ecdysozoa</taxon>
        <taxon>Nematoda</taxon>
        <taxon>Chromadorea</taxon>
        <taxon>Rhabditida</taxon>
        <taxon>Tylenchina</taxon>
        <taxon>Panagrolaimomorpha</taxon>
        <taxon>Strongyloidoidea</taxon>
        <taxon>Steinernematidae</taxon>
        <taxon>Steinernema</taxon>
    </lineage>
</organism>
<proteinExistence type="predicted"/>
<evidence type="ECO:0000313" key="1">
    <source>
        <dbReference type="Proteomes" id="UP000095287"/>
    </source>
</evidence>
<name>A0A1I7YXZ7_9BILA</name>
<accession>A0A1I7YXZ7</accession>
<keyword evidence="1" id="KW-1185">Reference proteome</keyword>
<reference evidence="2" key="1">
    <citation type="submission" date="2016-11" db="UniProtKB">
        <authorList>
            <consortium name="WormBaseParasite"/>
        </authorList>
    </citation>
    <scope>IDENTIFICATION</scope>
</reference>
<dbReference type="WBParaSite" id="L893_g20989.t1">
    <property type="protein sequence ID" value="L893_g20989.t1"/>
    <property type="gene ID" value="L893_g20989"/>
</dbReference>